<reference evidence="3 4" key="1">
    <citation type="submission" date="2015-01" db="EMBL/GenBank/DDBJ databases">
        <authorList>
            <person name="MANFREDI Pablo"/>
        </authorList>
    </citation>
    <scope>NUCLEOTIDE SEQUENCE [LARGE SCALE GENOMIC DNA]</scope>
    <source>
        <strain evidence="3 4">Ccy74</strain>
    </source>
</reference>
<dbReference type="SUPFAM" id="SSF53756">
    <property type="entry name" value="UDP-Glycosyltransferase/glycogen phosphorylase"/>
    <property type="match status" value="1"/>
</dbReference>
<dbReference type="Pfam" id="PF00534">
    <property type="entry name" value="Glycos_transf_1"/>
    <property type="match status" value="1"/>
</dbReference>
<dbReference type="AlphaFoldDB" id="A0A0B7HE75"/>
<evidence type="ECO:0000259" key="2">
    <source>
        <dbReference type="Pfam" id="PF13439"/>
    </source>
</evidence>
<feature type="domain" description="Glycosyl transferase family 1" evidence="1">
    <location>
        <begin position="194"/>
        <end position="354"/>
    </location>
</feature>
<protein>
    <submittedName>
        <fullName evidence="3">Putative Glycosyltransferase, group 1 family protein</fullName>
    </submittedName>
</protein>
<dbReference type="Proteomes" id="UP000038083">
    <property type="component" value="Unassembled WGS sequence"/>
</dbReference>
<dbReference type="CDD" id="cd03811">
    <property type="entry name" value="GT4_GT28_WabH-like"/>
    <property type="match status" value="1"/>
</dbReference>
<evidence type="ECO:0000313" key="3">
    <source>
        <dbReference type="EMBL" id="CEN35878.1"/>
    </source>
</evidence>
<sequence>MKVLTIINSANMGGIEKTLLSCLNHMKEEKLSMSILCYEPLGVLEKKFRKLGVDFLYIKKTGMIVLDALQILLILLRHKFDLVHSRFGFTSGGFVLGSKLVGKKIYVSLHSTEPSSLKKFKSNKLLFRMLFFHLKIHKYITMRFADKIIGHSKSNLYSNYPEWKTNKKFQLIYNGIDFDTLDNDLEESEKLNIFKKVDDFVILHIGNFRPVKNHSLLIEGFHDLNPKYNNYKLILVGDGESLTTIKKRVKELDISDHVFFAGFDENIGKYLEKADLFVLPSLTEGLGNVLIEAQYKGIPICVSNIPPLYESGYREYHKYYFDPSDKKMMVEKLNQIISDIKQNKLNDTINEARKYVIKNFSIKSMTLKLLNLYYEK</sequence>
<dbReference type="Pfam" id="PF13439">
    <property type="entry name" value="Glyco_transf_4"/>
    <property type="match status" value="1"/>
</dbReference>
<dbReference type="OrthoDB" id="596635at2"/>
<name>A0A0B7HE75_9FLAO</name>
<dbReference type="PANTHER" id="PTHR12526">
    <property type="entry name" value="GLYCOSYLTRANSFERASE"/>
    <property type="match status" value="1"/>
</dbReference>
<dbReference type="InterPro" id="IPR001296">
    <property type="entry name" value="Glyco_trans_1"/>
</dbReference>
<keyword evidence="3" id="KW-0808">Transferase</keyword>
<dbReference type="EMBL" id="CDOG01000006">
    <property type="protein sequence ID" value="CEN35878.1"/>
    <property type="molecule type" value="Genomic_DNA"/>
</dbReference>
<dbReference type="RefSeq" id="WP_041996015.1">
    <property type="nucleotide sequence ID" value="NZ_CDOF01000022.1"/>
</dbReference>
<accession>A0A0B7HE75</accession>
<proteinExistence type="predicted"/>
<organism evidence="3 4">
    <name type="scientific">Capnocytophaga cynodegmi</name>
    <dbReference type="NCBI Taxonomy" id="28189"/>
    <lineage>
        <taxon>Bacteria</taxon>
        <taxon>Pseudomonadati</taxon>
        <taxon>Bacteroidota</taxon>
        <taxon>Flavobacteriia</taxon>
        <taxon>Flavobacteriales</taxon>
        <taxon>Flavobacteriaceae</taxon>
        <taxon>Capnocytophaga</taxon>
    </lineage>
</organism>
<feature type="domain" description="Glycosyltransferase subfamily 4-like N-terminal" evidence="2">
    <location>
        <begin position="12"/>
        <end position="179"/>
    </location>
</feature>
<gene>
    <name evidence="3" type="ORF">CCYN74_140037</name>
</gene>
<dbReference type="Gene3D" id="3.40.50.2000">
    <property type="entry name" value="Glycogen Phosphorylase B"/>
    <property type="match status" value="2"/>
</dbReference>
<dbReference type="InterPro" id="IPR028098">
    <property type="entry name" value="Glyco_trans_4-like_N"/>
</dbReference>
<evidence type="ECO:0000259" key="1">
    <source>
        <dbReference type="Pfam" id="PF00534"/>
    </source>
</evidence>
<evidence type="ECO:0000313" key="4">
    <source>
        <dbReference type="Proteomes" id="UP000038083"/>
    </source>
</evidence>
<dbReference type="GO" id="GO:0016757">
    <property type="term" value="F:glycosyltransferase activity"/>
    <property type="evidence" value="ECO:0007669"/>
    <property type="project" value="InterPro"/>
</dbReference>
<dbReference type="PANTHER" id="PTHR12526:SF634">
    <property type="entry name" value="BLL3361 PROTEIN"/>
    <property type="match status" value="1"/>
</dbReference>